<protein>
    <submittedName>
        <fullName evidence="2">Helix-turn-helix</fullName>
    </submittedName>
</protein>
<dbReference type="AlphaFoldDB" id="A0A3S4WL44"/>
<dbReference type="RefSeq" id="WP_051281324.1">
    <property type="nucleotide sequence ID" value="NZ_CBCRWE010000008.1"/>
</dbReference>
<sequence>MVADTTQTVPQALAQALSVAGMSQRQAAAAAGLSQATLSRIVTGSRTATVPELLALSQALSVPLTMLSGVSPLAERCQVAARREGDAAMDSMRGTLLHFHELDAYLDGQAVPRGH</sequence>
<gene>
    <name evidence="2" type="ORF">NCTC11923_01931</name>
</gene>
<feature type="domain" description="HTH cro/C1-type" evidence="1">
    <location>
        <begin position="13"/>
        <end position="67"/>
    </location>
</feature>
<evidence type="ECO:0000313" key="2">
    <source>
        <dbReference type="EMBL" id="VEG75271.1"/>
    </source>
</evidence>
<dbReference type="GO" id="GO:0003677">
    <property type="term" value="F:DNA binding"/>
    <property type="evidence" value="ECO:0007669"/>
    <property type="project" value="InterPro"/>
</dbReference>
<reference evidence="2 3" key="1">
    <citation type="submission" date="2018-12" db="EMBL/GenBank/DDBJ databases">
        <authorList>
            <consortium name="Pathogen Informatics"/>
        </authorList>
    </citation>
    <scope>NUCLEOTIDE SEQUENCE [LARGE SCALE GENOMIC DNA]</scope>
    <source>
        <strain evidence="2 3">NCTC11923</strain>
    </source>
</reference>
<dbReference type="KEGG" id="asla:NCTC11923_01931"/>
<dbReference type="InterPro" id="IPR001387">
    <property type="entry name" value="Cro/C1-type_HTH"/>
</dbReference>
<evidence type="ECO:0000313" key="3">
    <source>
        <dbReference type="Proteomes" id="UP000276899"/>
    </source>
</evidence>
<organism evidence="2 3">
    <name type="scientific">Actinomyces slackii</name>
    <dbReference type="NCBI Taxonomy" id="52774"/>
    <lineage>
        <taxon>Bacteria</taxon>
        <taxon>Bacillati</taxon>
        <taxon>Actinomycetota</taxon>
        <taxon>Actinomycetes</taxon>
        <taxon>Actinomycetales</taxon>
        <taxon>Actinomycetaceae</taxon>
        <taxon>Actinomyces</taxon>
    </lineage>
</organism>
<dbReference type="Pfam" id="PF01381">
    <property type="entry name" value="HTH_3"/>
    <property type="match status" value="1"/>
</dbReference>
<keyword evidence="3" id="KW-1185">Reference proteome</keyword>
<dbReference type="Gene3D" id="1.10.260.40">
    <property type="entry name" value="lambda repressor-like DNA-binding domains"/>
    <property type="match status" value="1"/>
</dbReference>
<name>A0A3S4WL44_9ACTO</name>
<evidence type="ECO:0000259" key="1">
    <source>
        <dbReference type="PROSITE" id="PS50943"/>
    </source>
</evidence>
<dbReference type="SMART" id="SM00530">
    <property type="entry name" value="HTH_XRE"/>
    <property type="match status" value="1"/>
</dbReference>
<dbReference type="EMBL" id="LR134363">
    <property type="protein sequence ID" value="VEG75271.1"/>
    <property type="molecule type" value="Genomic_DNA"/>
</dbReference>
<dbReference type="Proteomes" id="UP000276899">
    <property type="component" value="Chromosome"/>
</dbReference>
<accession>A0A3S4WL44</accession>
<proteinExistence type="predicted"/>
<dbReference type="PROSITE" id="PS50943">
    <property type="entry name" value="HTH_CROC1"/>
    <property type="match status" value="1"/>
</dbReference>
<dbReference type="STRING" id="1278298.GCA_000428685_00365"/>
<dbReference type="InterPro" id="IPR010982">
    <property type="entry name" value="Lambda_DNA-bd_dom_sf"/>
</dbReference>
<dbReference type="SUPFAM" id="SSF47413">
    <property type="entry name" value="lambda repressor-like DNA-binding domains"/>
    <property type="match status" value="1"/>
</dbReference>
<dbReference type="CDD" id="cd00093">
    <property type="entry name" value="HTH_XRE"/>
    <property type="match status" value="1"/>
</dbReference>